<evidence type="ECO:0000313" key="1">
    <source>
        <dbReference type="EMBL" id="WCF98654.1"/>
    </source>
</evidence>
<reference evidence="1" key="1">
    <citation type="submission" date="2023-01" db="EMBL/GenBank/DDBJ databases">
        <title>Phages are important unrecognized players in the ecology of the oral pathogen Porphyromonas gingivalis.</title>
        <authorList>
            <person name="Matrishin C.B."/>
            <person name="Kauffman K.M."/>
        </authorList>
    </citation>
    <scope>NUCLEOTIDE SEQUENCE</scope>
    <source>
        <strain evidence="1">HG1691old</strain>
    </source>
</reference>
<proteinExistence type="predicted"/>
<dbReference type="RefSeq" id="WP_234234057.1">
    <property type="nucleotide sequence ID" value="NZ_CP116613.1"/>
</dbReference>
<protein>
    <submittedName>
        <fullName evidence="1">Uncharacterized protein</fullName>
    </submittedName>
</protein>
<dbReference type="EMBL" id="CP116613">
    <property type="protein sequence ID" value="WCF98654.1"/>
    <property type="molecule type" value="Genomic_DNA"/>
</dbReference>
<accession>A0AAE9X5D1</accession>
<dbReference type="AlphaFoldDB" id="A0AAE9X5D1"/>
<evidence type="ECO:0000313" key="2">
    <source>
        <dbReference type="Proteomes" id="UP001179540"/>
    </source>
</evidence>
<gene>
    <name evidence="1" type="ORF">NY149_09135</name>
</gene>
<organism evidence="1 2">
    <name type="scientific">Porphyromonas gingivalis</name>
    <name type="common">Bacteroides gingivalis</name>
    <dbReference type="NCBI Taxonomy" id="837"/>
    <lineage>
        <taxon>Bacteria</taxon>
        <taxon>Pseudomonadati</taxon>
        <taxon>Bacteroidota</taxon>
        <taxon>Bacteroidia</taxon>
        <taxon>Bacteroidales</taxon>
        <taxon>Porphyromonadaceae</taxon>
        <taxon>Porphyromonas</taxon>
    </lineage>
</organism>
<name>A0AAE9X5D1_PORGN</name>
<dbReference type="Proteomes" id="UP001179540">
    <property type="component" value="Chromosome"/>
</dbReference>
<sequence length="159" mass="18161">MDAKRIEIEAADALLDVGVSLPLFRIRLPFARRSRSIRLTMRRPVLGSQIRIAKKHLAIGFTYEEMKAFSKEEELAFLARHGKTVSEMVALTILRGYVSGWFYKPLAFALRWFVKDELLQGANLRFVSLMGTKSFENIIRFAEAYNPLRPSLSHEAKGS</sequence>